<evidence type="ECO:0000256" key="1">
    <source>
        <dbReference type="ARBA" id="ARBA00022478"/>
    </source>
</evidence>
<dbReference type="GO" id="GO:0008270">
    <property type="term" value="F:zinc ion binding"/>
    <property type="evidence" value="ECO:0007669"/>
    <property type="project" value="UniProtKB-UniRule"/>
</dbReference>
<evidence type="ECO:0000256" key="5">
    <source>
        <dbReference type="ARBA" id="ARBA00022705"/>
    </source>
</evidence>
<dbReference type="Gene3D" id="3.90.980.10">
    <property type="entry name" value="DNA primase, catalytic core, N-terminal domain"/>
    <property type="match status" value="1"/>
</dbReference>
<organism evidence="16 17">
    <name type="scientific">Sporolactobacillus terrae</name>
    <dbReference type="NCBI Taxonomy" id="269673"/>
    <lineage>
        <taxon>Bacteria</taxon>
        <taxon>Bacillati</taxon>
        <taxon>Bacillota</taxon>
        <taxon>Bacilli</taxon>
        <taxon>Bacillales</taxon>
        <taxon>Sporolactobacillaceae</taxon>
        <taxon>Sporolactobacillus</taxon>
    </lineage>
</organism>
<keyword evidence="9" id="KW-0460">Magnesium</keyword>
<evidence type="ECO:0000256" key="14">
    <source>
        <dbReference type="PIRSR" id="PIRSR002811-1"/>
    </source>
</evidence>
<evidence type="ECO:0000256" key="11">
    <source>
        <dbReference type="ARBA" id="ARBA00023163"/>
    </source>
</evidence>
<dbReference type="CDD" id="cd03364">
    <property type="entry name" value="TOPRIM_DnaG_primases"/>
    <property type="match status" value="1"/>
</dbReference>
<evidence type="ECO:0000256" key="3">
    <source>
        <dbReference type="ARBA" id="ARBA00022679"/>
    </source>
</evidence>
<evidence type="ECO:0000256" key="6">
    <source>
        <dbReference type="ARBA" id="ARBA00022723"/>
    </source>
</evidence>
<dbReference type="Gene3D" id="1.10.860.10">
    <property type="entry name" value="DNAb Helicase, Chain A"/>
    <property type="match status" value="1"/>
</dbReference>
<evidence type="ECO:0000256" key="13">
    <source>
        <dbReference type="PIRNR" id="PIRNR002811"/>
    </source>
</evidence>
<dbReference type="NCBIfam" id="TIGR01391">
    <property type="entry name" value="dnaG"/>
    <property type="match status" value="1"/>
</dbReference>
<comment type="function">
    <text evidence="12 13">RNA polymerase that catalyzes the synthesis of short RNA molecules used as primers for DNA polymerase during DNA replication.</text>
</comment>
<dbReference type="InterPro" id="IPR006171">
    <property type="entry name" value="TOPRIM_dom"/>
</dbReference>
<dbReference type="Proteomes" id="UP000326951">
    <property type="component" value="Chromosome"/>
</dbReference>
<feature type="domain" description="Toprim" evidence="15">
    <location>
        <begin position="266"/>
        <end position="347"/>
    </location>
</feature>
<accession>A0A5K7X2Q1</accession>
<keyword evidence="3 12" id="KW-0808">Transferase</keyword>
<feature type="zinc finger region" description="CHC2-type" evidence="12 14">
    <location>
        <begin position="43"/>
        <end position="67"/>
    </location>
</feature>
<dbReference type="InterPro" id="IPR036977">
    <property type="entry name" value="DNA_primase_Znf_CHC2"/>
</dbReference>
<dbReference type="Gene3D" id="3.90.580.10">
    <property type="entry name" value="Zinc finger, CHC2-type domain"/>
    <property type="match status" value="1"/>
</dbReference>
<dbReference type="PANTHER" id="PTHR30313">
    <property type="entry name" value="DNA PRIMASE"/>
    <property type="match status" value="1"/>
</dbReference>
<dbReference type="PANTHER" id="PTHR30313:SF2">
    <property type="entry name" value="DNA PRIMASE"/>
    <property type="match status" value="1"/>
</dbReference>
<keyword evidence="1 12" id="KW-0240">DNA-directed RNA polymerase</keyword>
<evidence type="ECO:0000256" key="4">
    <source>
        <dbReference type="ARBA" id="ARBA00022695"/>
    </source>
</evidence>
<dbReference type="Pfam" id="PF13155">
    <property type="entry name" value="Toprim_2"/>
    <property type="match status" value="1"/>
</dbReference>
<dbReference type="InterPro" id="IPR019475">
    <property type="entry name" value="DNA_primase_DnaB-bd"/>
</dbReference>
<dbReference type="GO" id="GO:0003677">
    <property type="term" value="F:DNA binding"/>
    <property type="evidence" value="ECO:0007669"/>
    <property type="project" value="UniProtKB-KW"/>
</dbReference>
<dbReference type="Gene3D" id="6.10.140.360">
    <property type="match status" value="1"/>
</dbReference>
<sequence length="608" mass="69560">MVHGYLQLQDQVIEEIRKSLDIVDVIGNYVQLKKQGKNYIGLCPFHSERTPSFSVSPDKQLYHCFGCGAGGNLFTFMMEIEGMTFTEAAQSLADRAHIDLGPSVSKKNAFRNPNDQKKKQTIEGLELLTKFYHYLLTTAKYGAPGMRYLEEREFNQEMIERFRIGYAVDRWDTVTHLLQKRNMNLQYMADAGIIAQRGFDNKYFDRFRNRIIFPIFNMRGQPVAFGGRTLGDAKPKYLNSPESDVFHKGSILYGFHLARPEIRKRSQAVLLEGYVDVVRAHQAGVTCSVASMGTSLTEAQAAALKRIADTIIICYDSDTAGIEASFRAAEMLQGDGKVIKIAKMPEGLDPDDYIRKFGGERFKSDVIGASQTLMTFKMNYLRRKRNLSDEGDRLLYIEDVLRELTAQRRAVERDHYLRLLSEEFSISMDSLRKQLQQMTVKVQRRDKKRMRVAPLVSSNRIPPAYEMAERRLLARMMRSREVSDRVRDSLGGSFTSEIHQALAAYLYAYYEQENPPDEGLFLQKLDDPALQRKVTELSLMPMSDQVDEQEIGDCINQVIKHAKASLIAEKERQRKEAEQGGNYEQAARLLSEIIDAKKRLSQVQTEHD</sequence>
<comment type="domain">
    <text evidence="12">Contains an N-terminal zinc-binding domain, a central core domain that contains the primase activity, and a C-terminal DnaB-binding domain.</text>
</comment>
<dbReference type="Gene3D" id="3.40.1360.10">
    <property type="match status" value="1"/>
</dbReference>
<evidence type="ECO:0000313" key="16">
    <source>
        <dbReference type="EMBL" id="BBN99218.1"/>
    </source>
</evidence>
<keyword evidence="4 12" id="KW-0548">Nucleotidyltransferase</keyword>
<dbReference type="InterPro" id="IPR013264">
    <property type="entry name" value="DNAG_N"/>
</dbReference>
<protein>
    <recommendedName>
        <fullName evidence="12 13">DNA primase</fullName>
        <ecNumber evidence="12">2.7.7.101</ecNumber>
    </recommendedName>
</protein>
<comment type="catalytic activity">
    <reaction evidence="12">
        <text>ssDNA + n NTP = ssDNA/pppN(pN)n-1 hybrid + (n-1) diphosphate.</text>
        <dbReference type="EC" id="2.7.7.101"/>
    </reaction>
</comment>
<name>A0A5K7X2Q1_9BACL</name>
<dbReference type="Pfam" id="PF01807">
    <property type="entry name" value="Zn_ribbon_DnaG"/>
    <property type="match status" value="1"/>
</dbReference>
<dbReference type="GO" id="GO:1990077">
    <property type="term" value="C:primosome complex"/>
    <property type="evidence" value="ECO:0007669"/>
    <property type="project" value="UniProtKB-KW"/>
</dbReference>
<dbReference type="SMART" id="SM00493">
    <property type="entry name" value="TOPRIM"/>
    <property type="match status" value="1"/>
</dbReference>
<dbReference type="SMART" id="SM00400">
    <property type="entry name" value="ZnF_CHCC"/>
    <property type="match status" value="1"/>
</dbReference>
<dbReference type="Pfam" id="PF08275">
    <property type="entry name" value="DNAG_N"/>
    <property type="match status" value="1"/>
</dbReference>
<dbReference type="GO" id="GO:0000428">
    <property type="term" value="C:DNA-directed RNA polymerase complex"/>
    <property type="evidence" value="ECO:0007669"/>
    <property type="project" value="UniProtKB-KW"/>
</dbReference>
<keyword evidence="2 12" id="KW-0639">Primosome</keyword>
<dbReference type="FunFam" id="3.90.580.10:FF:000001">
    <property type="entry name" value="DNA primase"/>
    <property type="match status" value="1"/>
</dbReference>
<dbReference type="InterPro" id="IPR034151">
    <property type="entry name" value="TOPRIM_DnaG_bac"/>
</dbReference>
<evidence type="ECO:0000256" key="8">
    <source>
        <dbReference type="ARBA" id="ARBA00022833"/>
    </source>
</evidence>
<dbReference type="HAMAP" id="MF_00974">
    <property type="entry name" value="DNA_primase_DnaG"/>
    <property type="match status" value="1"/>
</dbReference>
<dbReference type="PIRSF" id="PIRSF002811">
    <property type="entry name" value="DnaG"/>
    <property type="match status" value="1"/>
</dbReference>
<evidence type="ECO:0000256" key="7">
    <source>
        <dbReference type="ARBA" id="ARBA00022771"/>
    </source>
</evidence>
<evidence type="ECO:0000256" key="10">
    <source>
        <dbReference type="ARBA" id="ARBA00023125"/>
    </source>
</evidence>
<dbReference type="EMBL" id="AP021853">
    <property type="protein sequence ID" value="BBN99218.1"/>
    <property type="molecule type" value="Genomic_DNA"/>
</dbReference>
<dbReference type="SUPFAM" id="SSF56731">
    <property type="entry name" value="DNA primase core"/>
    <property type="match status" value="1"/>
</dbReference>
<dbReference type="InterPro" id="IPR050219">
    <property type="entry name" value="DnaG_primase"/>
</dbReference>
<dbReference type="FunFam" id="3.90.980.10:FF:000001">
    <property type="entry name" value="DNA primase"/>
    <property type="match status" value="1"/>
</dbReference>
<keyword evidence="10 12" id="KW-0238">DNA-binding</keyword>
<dbReference type="SUPFAM" id="SSF48024">
    <property type="entry name" value="N-terminal domain of DnaB helicase"/>
    <property type="match status" value="1"/>
</dbReference>
<dbReference type="InterPro" id="IPR016136">
    <property type="entry name" value="DNA_helicase_N/primase_C"/>
</dbReference>
<dbReference type="GO" id="GO:0006269">
    <property type="term" value="P:DNA replication, synthesis of primer"/>
    <property type="evidence" value="ECO:0007669"/>
    <property type="project" value="UniProtKB-UniRule"/>
</dbReference>
<evidence type="ECO:0000313" key="17">
    <source>
        <dbReference type="Proteomes" id="UP000326951"/>
    </source>
</evidence>
<dbReference type="SUPFAM" id="SSF57783">
    <property type="entry name" value="Zinc beta-ribbon"/>
    <property type="match status" value="1"/>
</dbReference>
<dbReference type="GO" id="GO:0005524">
    <property type="term" value="F:ATP binding"/>
    <property type="evidence" value="ECO:0007669"/>
    <property type="project" value="InterPro"/>
</dbReference>
<evidence type="ECO:0000256" key="2">
    <source>
        <dbReference type="ARBA" id="ARBA00022515"/>
    </source>
</evidence>
<dbReference type="InterPro" id="IPR030846">
    <property type="entry name" value="DnaG_bac"/>
</dbReference>
<dbReference type="PROSITE" id="PS50880">
    <property type="entry name" value="TOPRIM"/>
    <property type="match status" value="1"/>
</dbReference>
<proteinExistence type="inferred from homology"/>
<comment type="subunit">
    <text evidence="12">Monomer. Interacts with DnaB.</text>
</comment>
<keyword evidence="6 12" id="KW-0479">Metal-binding</keyword>
<dbReference type="InterPro" id="IPR036185">
    <property type="entry name" value="DNA_heli_DnaB-like_N_sf"/>
</dbReference>
<comment type="similarity">
    <text evidence="12 13">Belongs to the DnaG primase family.</text>
</comment>
<evidence type="ECO:0000256" key="12">
    <source>
        <dbReference type="HAMAP-Rule" id="MF_00974"/>
    </source>
</evidence>
<keyword evidence="7 12" id="KW-0863">Zinc-finger</keyword>
<keyword evidence="11 12" id="KW-0804">Transcription</keyword>
<comment type="cofactor">
    <cofactor evidence="12 13 14">
        <name>Zn(2+)</name>
        <dbReference type="ChEBI" id="CHEBI:29105"/>
    </cofactor>
    <text evidence="12 13 14">Binds 1 zinc ion per monomer.</text>
</comment>
<keyword evidence="8 12" id="KW-0862">Zinc</keyword>
<reference evidence="16 17" key="1">
    <citation type="submission" date="2019-09" db="EMBL/GenBank/DDBJ databases">
        <title>Complete genome sequence of Sporolactobacillus terrae 70-3.</title>
        <authorList>
            <person name="Tanaka N."/>
            <person name="Shiwa Y."/>
            <person name="Fujita N."/>
            <person name="Tanasupawat S."/>
        </authorList>
    </citation>
    <scope>NUCLEOTIDE SEQUENCE [LARGE SCALE GENOMIC DNA]</scope>
    <source>
        <strain evidence="16 17">70-3</strain>
    </source>
</reference>
<dbReference type="GO" id="GO:0005737">
    <property type="term" value="C:cytoplasm"/>
    <property type="evidence" value="ECO:0007669"/>
    <property type="project" value="TreeGrafter"/>
</dbReference>
<dbReference type="InterPro" id="IPR037068">
    <property type="entry name" value="DNA_primase_core_N_sf"/>
</dbReference>
<dbReference type="AlphaFoldDB" id="A0A5K7X2Q1"/>
<dbReference type="InterPro" id="IPR002694">
    <property type="entry name" value="Znf_CHC2"/>
</dbReference>
<keyword evidence="5 12" id="KW-0235">DNA replication</keyword>
<dbReference type="GO" id="GO:0003678">
    <property type="term" value="F:DNA helicase activity"/>
    <property type="evidence" value="ECO:0007669"/>
    <property type="project" value="InterPro"/>
</dbReference>
<evidence type="ECO:0000259" key="15">
    <source>
        <dbReference type="PROSITE" id="PS50880"/>
    </source>
</evidence>
<evidence type="ECO:0000256" key="9">
    <source>
        <dbReference type="ARBA" id="ARBA00022842"/>
    </source>
</evidence>
<dbReference type="GO" id="GO:0003899">
    <property type="term" value="F:DNA-directed RNA polymerase activity"/>
    <property type="evidence" value="ECO:0007669"/>
    <property type="project" value="UniProtKB-UniRule"/>
</dbReference>
<dbReference type="EC" id="2.7.7.101" evidence="12"/>
<dbReference type="InterPro" id="IPR006295">
    <property type="entry name" value="DNA_primase_DnaG"/>
</dbReference>
<gene>
    <name evidence="12 16" type="primary">dnaG</name>
    <name evidence="16" type="ORF">St703_19230</name>
</gene>
<dbReference type="Pfam" id="PF10410">
    <property type="entry name" value="DnaB_bind"/>
    <property type="match status" value="1"/>
</dbReference>